<name>A0A1G5S4L6_PSEXY</name>
<dbReference type="AlphaFoldDB" id="A0A1G5S4L6"/>
<sequence>MKNIITISRQFGAGGSTIGQEVANRLGYYYCDKDMIVRAALESGSLTPDEIRYYDEKVPAEFGFGQSLFDFYSKPLDERLFNAQKEAIRKVAEKGNCVIVGRNANIVLKEFDKTLHVFVSADIPFRLRRMMTKMPNVPEEKVMDRINSVDKARKRYCKHYTHTEFGNAAYYDLAVKSSTLGILSSIELICDAAKM</sequence>
<reference evidence="1 2" key="1">
    <citation type="submission" date="2016-10" db="EMBL/GenBank/DDBJ databases">
        <authorList>
            <person name="de Groot N.N."/>
        </authorList>
    </citation>
    <scope>NUCLEOTIDE SEQUENCE [LARGE SCALE GENOMIC DNA]</scope>
    <source>
        <strain evidence="1 2">DSM 10317</strain>
    </source>
</reference>
<accession>A0A1G5S4L6</accession>
<protein>
    <submittedName>
        <fullName evidence="1">Cytidylate kinase</fullName>
    </submittedName>
</protein>
<gene>
    <name evidence="1" type="ORF">SAMN02910350_02643</name>
</gene>
<evidence type="ECO:0000313" key="2">
    <source>
        <dbReference type="Proteomes" id="UP000199428"/>
    </source>
</evidence>
<evidence type="ECO:0000313" key="1">
    <source>
        <dbReference type="EMBL" id="SCZ81118.1"/>
    </source>
</evidence>
<organism evidence="1 2">
    <name type="scientific">Pseudobutyrivibrio xylanivorans</name>
    <dbReference type="NCBI Taxonomy" id="185007"/>
    <lineage>
        <taxon>Bacteria</taxon>
        <taxon>Bacillati</taxon>
        <taxon>Bacillota</taxon>
        <taxon>Clostridia</taxon>
        <taxon>Lachnospirales</taxon>
        <taxon>Lachnospiraceae</taxon>
        <taxon>Pseudobutyrivibrio</taxon>
    </lineage>
</organism>
<dbReference type="RefSeq" id="WP_090163974.1">
    <property type="nucleotide sequence ID" value="NZ_FMWK01000018.1"/>
</dbReference>
<dbReference type="EMBL" id="FMWK01000018">
    <property type="protein sequence ID" value="SCZ81118.1"/>
    <property type="molecule type" value="Genomic_DNA"/>
</dbReference>
<keyword evidence="1" id="KW-0418">Kinase</keyword>
<keyword evidence="1" id="KW-0808">Transferase</keyword>
<dbReference type="Pfam" id="PF13189">
    <property type="entry name" value="Cytidylate_kin2"/>
    <property type="match status" value="1"/>
</dbReference>
<dbReference type="GO" id="GO:0016301">
    <property type="term" value="F:kinase activity"/>
    <property type="evidence" value="ECO:0007669"/>
    <property type="project" value="UniProtKB-KW"/>
</dbReference>
<proteinExistence type="predicted"/>
<dbReference type="InterPro" id="IPR027417">
    <property type="entry name" value="P-loop_NTPase"/>
</dbReference>
<dbReference type="Proteomes" id="UP000199428">
    <property type="component" value="Unassembled WGS sequence"/>
</dbReference>
<dbReference type="Gene3D" id="3.40.50.300">
    <property type="entry name" value="P-loop containing nucleotide triphosphate hydrolases"/>
    <property type="match status" value="1"/>
</dbReference>
<dbReference type="SUPFAM" id="SSF52540">
    <property type="entry name" value="P-loop containing nucleoside triphosphate hydrolases"/>
    <property type="match status" value="1"/>
</dbReference>